<gene>
    <name evidence="2" type="ORF">KIN20_035308</name>
</gene>
<dbReference type="EMBL" id="JAHQIW010007213">
    <property type="protein sequence ID" value="KAJ1372990.1"/>
    <property type="molecule type" value="Genomic_DNA"/>
</dbReference>
<evidence type="ECO:0000313" key="2">
    <source>
        <dbReference type="EMBL" id="KAJ1372990.1"/>
    </source>
</evidence>
<comment type="caution">
    <text evidence="2">The sequence shown here is derived from an EMBL/GenBank/DDBJ whole genome shotgun (WGS) entry which is preliminary data.</text>
</comment>
<dbReference type="Proteomes" id="UP001196413">
    <property type="component" value="Unassembled WGS sequence"/>
</dbReference>
<reference evidence="2" key="1">
    <citation type="submission" date="2021-06" db="EMBL/GenBank/DDBJ databases">
        <title>Parelaphostrongylus tenuis whole genome reference sequence.</title>
        <authorList>
            <person name="Garwood T.J."/>
            <person name="Larsen P.A."/>
            <person name="Fountain-Jones N.M."/>
            <person name="Garbe J.R."/>
            <person name="Macchietto M.G."/>
            <person name="Kania S.A."/>
            <person name="Gerhold R.W."/>
            <person name="Richards J.E."/>
            <person name="Wolf T.M."/>
        </authorList>
    </citation>
    <scope>NUCLEOTIDE SEQUENCE</scope>
    <source>
        <strain evidence="2">MNPRO001-30</strain>
        <tissue evidence="2">Meninges</tissue>
    </source>
</reference>
<organism evidence="2 3">
    <name type="scientific">Parelaphostrongylus tenuis</name>
    <name type="common">Meningeal worm</name>
    <dbReference type="NCBI Taxonomy" id="148309"/>
    <lineage>
        <taxon>Eukaryota</taxon>
        <taxon>Metazoa</taxon>
        <taxon>Ecdysozoa</taxon>
        <taxon>Nematoda</taxon>
        <taxon>Chromadorea</taxon>
        <taxon>Rhabditida</taxon>
        <taxon>Rhabditina</taxon>
        <taxon>Rhabditomorpha</taxon>
        <taxon>Strongyloidea</taxon>
        <taxon>Metastrongylidae</taxon>
        <taxon>Parelaphostrongylus</taxon>
    </lineage>
</organism>
<proteinExistence type="predicted"/>
<keyword evidence="3" id="KW-1185">Reference proteome</keyword>
<name>A0AAD5RBD1_PARTN</name>
<evidence type="ECO:0000313" key="3">
    <source>
        <dbReference type="Proteomes" id="UP001196413"/>
    </source>
</evidence>
<feature type="region of interest" description="Disordered" evidence="1">
    <location>
        <begin position="58"/>
        <end position="80"/>
    </location>
</feature>
<accession>A0AAD5RBD1</accession>
<sequence>MSLIDYSSANSAEFSLRISCHSPILSGNFHRSPFPIVYPSSWLGGVRECRLRSTAAGSIPSRATEAEKESDVSNWEGPVRSKPYQERPLVLADAGHEMVISSDPHGPVTAPIWG</sequence>
<dbReference type="AlphaFoldDB" id="A0AAD5RBD1"/>
<protein>
    <submittedName>
        <fullName evidence="2">Uncharacterized protein</fullName>
    </submittedName>
</protein>
<evidence type="ECO:0000256" key="1">
    <source>
        <dbReference type="SAM" id="MobiDB-lite"/>
    </source>
</evidence>